<protein>
    <recommendedName>
        <fullName evidence="2">Programmed cell death protein 2 C-terminal domain-containing protein</fullName>
    </recommendedName>
</protein>
<dbReference type="Pfam" id="PF04194">
    <property type="entry name" value="PDCD2_C"/>
    <property type="match status" value="1"/>
</dbReference>
<accession>A0AAP0NHD0</accession>
<organism evidence="3 4">
    <name type="scientific">Liquidambar formosana</name>
    <name type="common">Formosan gum</name>
    <dbReference type="NCBI Taxonomy" id="63359"/>
    <lineage>
        <taxon>Eukaryota</taxon>
        <taxon>Viridiplantae</taxon>
        <taxon>Streptophyta</taxon>
        <taxon>Embryophyta</taxon>
        <taxon>Tracheophyta</taxon>
        <taxon>Spermatophyta</taxon>
        <taxon>Magnoliopsida</taxon>
        <taxon>eudicotyledons</taxon>
        <taxon>Gunneridae</taxon>
        <taxon>Pentapetalae</taxon>
        <taxon>Saxifragales</taxon>
        <taxon>Altingiaceae</taxon>
        <taxon>Liquidambar</taxon>
    </lineage>
</organism>
<dbReference type="GO" id="GO:0005737">
    <property type="term" value="C:cytoplasm"/>
    <property type="evidence" value="ECO:0007669"/>
    <property type="project" value="InterPro"/>
</dbReference>
<feature type="region of interest" description="Disordered" evidence="1">
    <location>
        <begin position="82"/>
        <end position="113"/>
    </location>
</feature>
<keyword evidence="4" id="KW-1185">Reference proteome</keyword>
<dbReference type="AlphaFoldDB" id="A0AAP0NHD0"/>
<feature type="region of interest" description="Disordered" evidence="1">
    <location>
        <begin position="31"/>
        <end position="68"/>
    </location>
</feature>
<feature type="compositionally biased region" description="Low complexity" evidence="1">
    <location>
        <begin position="40"/>
        <end position="54"/>
    </location>
</feature>
<name>A0AAP0NHD0_LIQFO</name>
<dbReference type="PANTHER" id="PTHR47762">
    <property type="entry name" value="OSJNBB0079B02.4 PROTEIN"/>
    <property type="match status" value="1"/>
</dbReference>
<comment type="caution">
    <text evidence="3">The sequence shown here is derived from an EMBL/GenBank/DDBJ whole genome shotgun (WGS) entry which is preliminary data.</text>
</comment>
<evidence type="ECO:0000313" key="4">
    <source>
        <dbReference type="Proteomes" id="UP001415857"/>
    </source>
</evidence>
<evidence type="ECO:0000256" key="1">
    <source>
        <dbReference type="SAM" id="MobiDB-lite"/>
    </source>
</evidence>
<dbReference type="PANTHER" id="PTHR47762:SF2">
    <property type="entry name" value="OS04G0640800 PROTEIN"/>
    <property type="match status" value="1"/>
</dbReference>
<proteinExistence type="predicted"/>
<evidence type="ECO:0000259" key="2">
    <source>
        <dbReference type="Pfam" id="PF04194"/>
    </source>
</evidence>
<dbReference type="InterPro" id="IPR007320">
    <property type="entry name" value="PDCD2_C"/>
</dbReference>
<sequence>MIVSSMFFGCAMPGCGSTPLSWRALRVQNSQNREASNTDSVEVAPSSASSASVSNTNWWEDLDDGDDEDVDLEELGRALSEAASLASHSKKQNRNQHPETNVKSPPLNPRTRVVDTNMPVVPCFYIYTQEEPSSRDAASVCSNYSSLSIKENQSNLDDQIQEEAWEEEGYEYDRALNADRIYLKFKKRMDAYPEQCFRYSHGGKPLLATGEVGDPGTCRLCGGPRHYEMQLMPPLLYFLQEAADDRQKHSLENWNWMTLIVYTCSKSCSNLINQKNSHSEGWEVAEEAVILQLEKPLHGSAQLGYLS</sequence>
<reference evidence="3 4" key="1">
    <citation type="journal article" date="2024" name="Plant J.">
        <title>Genome sequences and population genomics reveal climatic adaptation and genomic divergence between two closely related sweetgum species.</title>
        <authorList>
            <person name="Xu W.Q."/>
            <person name="Ren C.Q."/>
            <person name="Zhang X.Y."/>
            <person name="Comes H.P."/>
            <person name="Liu X.H."/>
            <person name="Li Y.G."/>
            <person name="Kettle C.J."/>
            <person name="Jalonen R."/>
            <person name="Gaisberger H."/>
            <person name="Ma Y.Z."/>
            <person name="Qiu Y.X."/>
        </authorList>
    </citation>
    <scope>NUCLEOTIDE SEQUENCE [LARGE SCALE GENOMIC DNA]</scope>
    <source>
        <strain evidence="3">Hangzhou</strain>
    </source>
</reference>
<gene>
    <name evidence="3" type="ORF">L1049_003130</name>
</gene>
<dbReference type="EMBL" id="JBBPBK010000013">
    <property type="protein sequence ID" value="KAK9272753.1"/>
    <property type="molecule type" value="Genomic_DNA"/>
</dbReference>
<evidence type="ECO:0000313" key="3">
    <source>
        <dbReference type="EMBL" id="KAK9272753.1"/>
    </source>
</evidence>
<feature type="domain" description="Programmed cell death protein 2 C-terminal" evidence="2">
    <location>
        <begin position="179"/>
        <end position="292"/>
    </location>
</feature>
<dbReference type="Proteomes" id="UP001415857">
    <property type="component" value="Unassembled WGS sequence"/>
</dbReference>